<evidence type="ECO:0000256" key="6">
    <source>
        <dbReference type="ARBA" id="ARBA00023235"/>
    </source>
</evidence>
<gene>
    <name evidence="8" type="ORF">MNBD_DELTA03-611</name>
</gene>
<keyword evidence="8" id="KW-0418">Kinase</keyword>
<comment type="function">
    <text evidence="2">Catalyzes the interconversion of 2-phosphoglycerate and 3-phosphoglycerate.</text>
</comment>
<dbReference type="PANTHER" id="PTHR31209:SF4">
    <property type="entry name" value="2,3-BISPHOSPHOGLYCERATE-INDEPENDENT PHOSPHOGLYCERATE MUTASE"/>
    <property type="match status" value="1"/>
</dbReference>
<proteinExistence type="inferred from homology"/>
<dbReference type="Pfam" id="PF01676">
    <property type="entry name" value="Metalloenzyme"/>
    <property type="match status" value="1"/>
</dbReference>
<dbReference type="InterPro" id="IPR023665">
    <property type="entry name" value="ApgAM_prokaryotes"/>
</dbReference>
<name>A0A3B0UWE7_9ZZZZ</name>
<dbReference type="EMBL" id="UOEX01000130">
    <property type="protein sequence ID" value="VAW35428.1"/>
    <property type="molecule type" value="Genomic_DNA"/>
</dbReference>
<evidence type="ECO:0000256" key="1">
    <source>
        <dbReference type="ARBA" id="ARBA00000370"/>
    </source>
</evidence>
<evidence type="ECO:0000259" key="7">
    <source>
        <dbReference type="Pfam" id="PF01676"/>
    </source>
</evidence>
<dbReference type="CDD" id="cd16011">
    <property type="entry name" value="iPGM_like"/>
    <property type="match status" value="1"/>
</dbReference>
<keyword evidence="5" id="KW-0324">Glycolysis</keyword>
<dbReference type="AlphaFoldDB" id="A0A3B0UWE7"/>
<dbReference type="InterPro" id="IPR006124">
    <property type="entry name" value="Metalloenzyme"/>
</dbReference>
<dbReference type="Pfam" id="PF10143">
    <property type="entry name" value="PhosphMutase"/>
    <property type="match status" value="1"/>
</dbReference>
<dbReference type="EC" id="2.7.1.-" evidence="8"/>
<evidence type="ECO:0000256" key="5">
    <source>
        <dbReference type="ARBA" id="ARBA00023152"/>
    </source>
</evidence>
<dbReference type="NCBIfam" id="TIGR02535">
    <property type="entry name" value="hyp_Hser_kinase"/>
    <property type="match status" value="1"/>
</dbReference>
<dbReference type="SUPFAM" id="SSF53649">
    <property type="entry name" value="Alkaline phosphatase-like"/>
    <property type="match status" value="1"/>
</dbReference>
<dbReference type="Gene3D" id="3.40.720.10">
    <property type="entry name" value="Alkaline Phosphatase, subunit A"/>
    <property type="match status" value="2"/>
</dbReference>
<dbReference type="NCBIfam" id="TIGR00306">
    <property type="entry name" value="apgM"/>
    <property type="match status" value="1"/>
</dbReference>
<evidence type="ECO:0000256" key="2">
    <source>
        <dbReference type="ARBA" id="ARBA00002315"/>
    </source>
</evidence>
<dbReference type="GO" id="GO:0004619">
    <property type="term" value="F:phosphoglycerate mutase activity"/>
    <property type="evidence" value="ECO:0007669"/>
    <property type="project" value="UniProtKB-EC"/>
</dbReference>
<evidence type="ECO:0000256" key="4">
    <source>
        <dbReference type="ARBA" id="ARBA00005524"/>
    </source>
</evidence>
<comment type="pathway">
    <text evidence="3">Carbohydrate degradation.</text>
</comment>
<dbReference type="GO" id="GO:0006096">
    <property type="term" value="P:glycolytic process"/>
    <property type="evidence" value="ECO:0007669"/>
    <property type="project" value="UniProtKB-KW"/>
</dbReference>
<keyword evidence="8" id="KW-0808">Transferase</keyword>
<evidence type="ECO:0000313" key="8">
    <source>
        <dbReference type="EMBL" id="VAW35428.1"/>
    </source>
</evidence>
<dbReference type="PANTHER" id="PTHR31209">
    <property type="entry name" value="COFACTOR-INDEPENDENT PHOSPHOGLYCERATE MUTASE"/>
    <property type="match status" value="1"/>
</dbReference>
<comment type="similarity">
    <text evidence="4">Belongs to the BPG-independent phosphoglycerate mutase family. A-PGAM subfamily.</text>
</comment>
<evidence type="ECO:0000256" key="3">
    <source>
        <dbReference type="ARBA" id="ARBA00004921"/>
    </source>
</evidence>
<keyword evidence="6" id="KW-0413">Isomerase</keyword>
<dbReference type="InterPro" id="IPR017850">
    <property type="entry name" value="Alkaline_phosphatase_core_sf"/>
</dbReference>
<comment type="catalytic activity">
    <reaction evidence="1">
        <text>(2R)-2-phosphoglycerate = (2R)-3-phosphoglycerate</text>
        <dbReference type="Rhea" id="RHEA:15901"/>
        <dbReference type="ChEBI" id="CHEBI:58272"/>
        <dbReference type="ChEBI" id="CHEBI:58289"/>
        <dbReference type="EC" id="5.4.2.12"/>
    </reaction>
</comment>
<dbReference type="GO" id="GO:0046872">
    <property type="term" value="F:metal ion binding"/>
    <property type="evidence" value="ECO:0007669"/>
    <property type="project" value="InterPro"/>
</dbReference>
<accession>A0A3B0UWE7</accession>
<dbReference type="PIRSF" id="PIRSF006392">
    <property type="entry name" value="IPGAM_arch"/>
    <property type="match status" value="1"/>
</dbReference>
<dbReference type="NCBIfam" id="NF003242">
    <property type="entry name" value="PRK04200.1"/>
    <property type="match status" value="1"/>
</dbReference>
<sequence length="395" mass="42813">MKYFILVCDGMGDEPLAELNGQTPMEAADTPAMDGLAAAGELFTLATVPQGMAPGSDVANLSLLGYRPERFYSGRAPLEAASMNVHLAADETAFRCNLVTLTQEDGKLLMTDYSAGHISTPEAGELITALAAELNNSAIHFYPGVSYRHLLVTRGEYPDLCTTPPHDHTGREINEYWQRYQAQEPFAGLVNGAREILDRQEVNRLRLAAGKNPANAIWLWGEGKAPKMAKLNSHYGISGALISAVDLLKGIAIYAGLEVITVPGATGYLDTNYQGKAQAAIEAAARHDLVFVHVEAADEAGHQGLVAEKVQAIEDFDQKIVRPLLAALEGTEFRMAITPDHYTPVSLRSHIAKAVPLLMYDSRTSMSGGPAYSEQNAHRHGRRLANGEEFFDILL</sequence>
<protein>
    <submittedName>
        <fullName evidence="8">Predicted functional analog of homoserine kinase</fullName>
        <ecNumber evidence="8">2.7.1.-</ecNumber>
    </submittedName>
</protein>
<reference evidence="8" key="1">
    <citation type="submission" date="2018-06" db="EMBL/GenBank/DDBJ databases">
        <authorList>
            <person name="Zhirakovskaya E."/>
        </authorList>
    </citation>
    <scope>NUCLEOTIDE SEQUENCE</scope>
</reference>
<organism evidence="8">
    <name type="scientific">hydrothermal vent metagenome</name>
    <dbReference type="NCBI Taxonomy" id="652676"/>
    <lineage>
        <taxon>unclassified sequences</taxon>
        <taxon>metagenomes</taxon>
        <taxon>ecological metagenomes</taxon>
    </lineage>
</organism>
<feature type="domain" description="Metalloenzyme" evidence="7">
    <location>
        <begin position="1"/>
        <end position="373"/>
    </location>
</feature>
<dbReference type="InterPro" id="IPR004456">
    <property type="entry name" value="Pglycerate_mutase_ApgM"/>
</dbReference>
<dbReference type="GO" id="GO:0016301">
    <property type="term" value="F:kinase activity"/>
    <property type="evidence" value="ECO:0007669"/>
    <property type="project" value="UniProtKB-KW"/>
</dbReference>